<keyword evidence="1" id="KW-0805">Transcription regulation</keyword>
<dbReference type="PROSITE" id="PS50977">
    <property type="entry name" value="HTH_TETR_2"/>
    <property type="match status" value="1"/>
</dbReference>
<dbReference type="EMBL" id="JABBGK010000001">
    <property type="protein sequence ID" value="NML72923.1"/>
    <property type="molecule type" value="Genomic_DNA"/>
</dbReference>
<evidence type="ECO:0000256" key="4">
    <source>
        <dbReference type="PROSITE-ProRule" id="PRU00335"/>
    </source>
</evidence>
<keyword evidence="7" id="KW-1185">Reference proteome</keyword>
<protein>
    <submittedName>
        <fullName evidence="6">TetR/AcrR family transcriptional regulator</fullName>
    </submittedName>
</protein>
<evidence type="ECO:0000256" key="3">
    <source>
        <dbReference type="ARBA" id="ARBA00023163"/>
    </source>
</evidence>
<dbReference type="Pfam" id="PF00440">
    <property type="entry name" value="TetR_N"/>
    <property type="match status" value="1"/>
</dbReference>
<dbReference type="Proteomes" id="UP000541470">
    <property type="component" value="Unassembled WGS sequence"/>
</dbReference>
<dbReference type="PRINTS" id="PR00455">
    <property type="entry name" value="HTHTETR"/>
</dbReference>
<feature type="DNA-binding region" description="H-T-H motif" evidence="4">
    <location>
        <begin position="40"/>
        <end position="59"/>
    </location>
</feature>
<organism evidence="6 7">
    <name type="scientific">Rhizobium terricola</name>
    <dbReference type="NCBI Taxonomy" id="2728849"/>
    <lineage>
        <taxon>Bacteria</taxon>
        <taxon>Pseudomonadati</taxon>
        <taxon>Pseudomonadota</taxon>
        <taxon>Alphaproteobacteria</taxon>
        <taxon>Hyphomicrobiales</taxon>
        <taxon>Rhizobiaceae</taxon>
        <taxon>Rhizobium/Agrobacterium group</taxon>
        <taxon>Rhizobium</taxon>
    </lineage>
</organism>
<keyword evidence="3" id="KW-0804">Transcription</keyword>
<dbReference type="PANTHER" id="PTHR47506">
    <property type="entry name" value="TRANSCRIPTIONAL REGULATORY PROTEIN"/>
    <property type="match status" value="1"/>
</dbReference>
<dbReference type="PROSITE" id="PS01081">
    <property type="entry name" value="HTH_TETR_1"/>
    <property type="match status" value="1"/>
</dbReference>
<dbReference type="InterPro" id="IPR001647">
    <property type="entry name" value="HTH_TetR"/>
</dbReference>
<evidence type="ECO:0000313" key="7">
    <source>
        <dbReference type="Proteomes" id="UP000541470"/>
    </source>
</evidence>
<accession>A0A7Y0AT25</accession>
<dbReference type="AlphaFoldDB" id="A0A7Y0AT25"/>
<dbReference type="GO" id="GO:0003677">
    <property type="term" value="F:DNA binding"/>
    <property type="evidence" value="ECO:0007669"/>
    <property type="project" value="UniProtKB-UniRule"/>
</dbReference>
<evidence type="ECO:0000259" key="5">
    <source>
        <dbReference type="PROSITE" id="PS50977"/>
    </source>
</evidence>
<dbReference type="InterPro" id="IPR023772">
    <property type="entry name" value="DNA-bd_HTH_TetR-type_CS"/>
</dbReference>
<feature type="domain" description="HTH tetR-type" evidence="5">
    <location>
        <begin position="17"/>
        <end position="77"/>
    </location>
</feature>
<evidence type="ECO:0000313" key="6">
    <source>
        <dbReference type="EMBL" id="NML72923.1"/>
    </source>
</evidence>
<name>A0A7Y0AT25_9HYPH</name>
<sequence length="204" mass="22882">MWENVRVNESKRDQNKKANRDALLASARTVLSQLGYGAATVRDIVRGSGLAPGSFYNYFHDKEAVFEALVAEIMEPLAEKLRTSRREATTVEAFIGAPFELAAKVALEDPENALLIARNQTIFRRIFYLADRKTDIQKDLERDLLDWTARGRLKPHDAALMAETMIALGVDLVVHVSLTPEIAEQRVAFLVGLFRASIEVETPR</sequence>
<gene>
    <name evidence="6" type="ORF">HHL25_02170</name>
</gene>
<keyword evidence="2 4" id="KW-0238">DNA-binding</keyword>
<evidence type="ECO:0000256" key="1">
    <source>
        <dbReference type="ARBA" id="ARBA00023015"/>
    </source>
</evidence>
<evidence type="ECO:0000256" key="2">
    <source>
        <dbReference type="ARBA" id="ARBA00023125"/>
    </source>
</evidence>
<dbReference type="InterPro" id="IPR009057">
    <property type="entry name" value="Homeodomain-like_sf"/>
</dbReference>
<proteinExistence type="predicted"/>
<dbReference type="Gene3D" id="1.10.357.10">
    <property type="entry name" value="Tetracycline Repressor, domain 2"/>
    <property type="match status" value="1"/>
</dbReference>
<comment type="caution">
    <text evidence="6">The sequence shown here is derived from an EMBL/GenBank/DDBJ whole genome shotgun (WGS) entry which is preliminary data.</text>
</comment>
<dbReference type="SUPFAM" id="SSF46689">
    <property type="entry name" value="Homeodomain-like"/>
    <property type="match status" value="1"/>
</dbReference>
<reference evidence="6 7" key="1">
    <citation type="submission" date="2020-04" db="EMBL/GenBank/DDBJ databases">
        <title>Rhizobium sp. S-51 isolated from soil.</title>
        <authorList>
            <person name="Dahal R.H."/>
        </authorList>
    </citation>
    <scope>NUCLEOTIDE SEQUENCE [LARGE SCALE GENOMIC DNA]</scope>
    <source>
        <strain evidence="6 7">S-51</strain>
    </source>
</reference>
<dbReference type="PANTHER" id="PTHR47506:SF1">
    <property type="entry name" value="HTH-TYPE TRANSCRIPTIONAL REGULATOR YJDC"/>
    <property type="match status" value="1"/>
</dbReference>